<dbReference type="SUPFAM" id="SSF51261">
    <property type="entry name" value="Duplicated hybrid motif"/>
    <property type="match status" value="1"/>
</dbReference>
<feature type="domain" description="M23ase beta-sheet core" evidence="2">
    <location>
        <begin position="165"/>
        <end position="256"/>
    </location>
</feature>
<dbReference type="InterPro" id="IPR016047">
    <property type="entry name" value="M23ase_b-sheet_dom"/>
</dbReference>
<feature type="region of interest" description="Disordered" evidence="1">
    <location>
        <begin position="303"/>
        <end position="346"/>
    </location>
</feature>
<feature type="compositionally biased region" description="Low complexity" evidence="1">
    <location>
        <begin position="303"/>
        <end position="317"/>
    </location>
</feature>
<dbReference type="AlphaFoldDB" id="A0A2P8Q8F5"/>
<dbReference type="EMBL" id="PYBJ01000008">
    <property type="protein sequence ID" value="PSM42512.1"/>
    <property type="molecule type" value="Genomic_DNA"/>
</dbReference>
<feature type="region of interest" description="Disordered" evidence="1">
    <location>
        <begin position="63"/>
        <end position="109"/>
    </location>
</feature>
<evidence type="ECO:0000313" key="3">
    <source>
        <dbReference type="EMBL" id="PSM42512.1"/>
    </source>
</evidence>
<evidence type="ECO:0000259" key="2">
    <source>
        <dbReference type="Pfam" id="PF01551"/>
    </source>
</evidence>
<feature type="region of interest" description="Disordered" evidence="1">
    <location>
        <begin position="1"/>
        <end position="32"/>
    </location>
</feature>
<keyword evidence="4" id="KW-1185">Reference proteome</keyword>
<accession>A0A2P8Q8F5</accession>
<dbReference type="CDD" id="cd12797">
    <property type="entry name" value="M23_peptidase"/>
    <property type="match status" value="1"/>
</dbReference>
<dbReference type="Pfam" id="PF01551">
    <property type="entry name" value="Peptidase_M23"/>
    <property type="match status" value="1"/>
</dbReference>
<gene>
    <name evidence="3" type="ORF">C6Y14_14980</name>
</gene>
<proteinExistence type="predicted"/>
<protein>
    <recommendedName>
        <fullName evidence="2">M23ase beta-sheet core domain-containing protein</fullName>
    </recommendedName>
</protein>
<feature type="compositionally biased region" description="Low complexity" evidence="1">
    <location>
        <begin position="1"/>
        <end position="23"/>
    </location>
</feature>
<dbReference type="GO" id="GO:0004222">
    <property type="term" value="F:metalloendopeptidase activity"/>
    <property type="evidence" value="ECO:0007669"/>
    <property type="project" value="TreeGrafter"/>
</dbReference>
<dbReference type="Gene3D" id="2.70.70.10">
    <property type="entry name" value="Glucose Permease (Domain IIA)"/>
    <property type="match status" value="1"/>
</dbReference>
<sequence length="346" mass="36694">MAPRTAAVTVAMAATTTEPAPDASGPSRRPRHVRASVRVMPVAMVVAGTRPAAISVAANRRRQGCLRSRPSSSEQAGTVRRAARERHDRRGVGRVHCSGHESGARGPGTRGSTCLRCLGRRARHLERRRNHPPQRREVAMPTLYKPFRGSHGISRGFTGRDYRTQHTGVDYRTPRRTPVLASAAGVVVRSVDLTVSYGRYIIVAHSGGVFTLYAHLDERQAGEGVRVAAGQRIGLSGSTGRSTGPHLHFEVRKGRNSSAATVNPVPLLKGSPPTATELTDPAEVPETPEVPEVPEAIGTAVLAATEATQATGATGATDEPDTREAVEPGEVDDPGEVSEPGVAPDR</sequence>
<evidence type="ECO:0000256" key="1">
    <source>
        <dbReference type="SAM" id="MobiDB-lite"/>
    </source>
</evidence>
<dbReference type="PANTHER" id="PTHR21666">
    <property type="entry name" value="PEPTIDASE-RELATED"/>
    <property type="match status" value="1"/>
</dbReference>
<dbReference type="InterPro" id="IPR011055">
    <property type="entry name" value="Dup_hybrid_motif"/>
</dbReference>
<dbReference type="InterPro" id="IPR050570">
    <property type="entry name" value="Cell_wall_metabolism_enzyme"/>
</dbReference>
<reference evidence="3 4" key="1">
    <citation type="submission" date="2018-03" db="EMBL/GenBank/DDBJ databases">
        <title>Streptomyces dioscori sp. nov., a novel endophytic actinobacterium isolated from bulbil of Dioscorea bulbifera L.</title>
        <authorList>
            <person name="Zhikuan W."/>
        </authorList>
    </citation>
    <scope>NUCLEOTIDE SEQUENCE [LARGE SCALE GENOMIC DNA]</scope>
    <source>
        <strain evidence="3 4">A217</strain>
    </source>
</reference>
<comment type="caution">
    <text evidence="3">The sequence shown here is derived from an EMBL/GenBank/DDBJ whole genome shotgun (WGS) entry which is preliminary data.</text>
</comment>
<dbReference type="PANTHER" id="PTHR21666:SF270">
    <property type="entry name" value="MUREIN HYDROLASE ACTIVATOR ENVC"/>
    <property type="match status" value="1"/>
</dbReference>
<dbReference type="Proteomes" id="UP000240429">
    <property type="component" value="Unassembled WGS sequence"/>
</dbReference>
<feature type="region of interest" description="Disordered" evidence="1">
    <location>
        <begin position="253"/>
        <end position="289"/>
    </location>
</feature>
<name>A0A2P8Q8F5_9ACTN</name>
<feature type="compositionally biased region" description="Acidic residues" evidence="1">
    <location>
        <begin position="327"/>
        <end position="336"/>
    </location>
</feature>
<organism evidence="3 4">
    <name type="scientific">Streptomyces dioscori</name>
    <dbReference type="NCBI Taxonomy" id="2109333"/>
    <lineage>
        <taxon>Bacteria</taxon>
        <taxon>Bacillati</taxon>
        <taxon>Actinomycetota</taxon>
        <taxon>Actinomycetes</taxon>
        <taxon>Kitasatosporales</taxon>
        <taxon>Streptomycetaceae</taxon>
        <taxon>Streptomyces</taxon>
        <taxon>Streptomyces aurantiacus group</taxon>
    </lineage>
</organism>
<evidence type="ECO:0000313" key="4">
    <source>
        <dbReference type="Proteomes" id="UP000240429"/>
    </source>
</evidence>